<dbReference type="EMBL" id="JADFTT010000309">
    <property type="protein sequence ID" value="KAG5763430.1"/>
    <property type="molecule type" value="Genomic_DNA"/>
</dbReference>
<evidence type="ECO:0000259" key="8">
    <source>
        <dbReference type="Pfam" id="PF07928"/>
    </source>
</evidence>
<gene>
    <name evidence="9" type="ORF">H9Q72_008494</name>
</gene>
<name>A0A9P7HMT3_9HYPO</name>
<evidence type="ECO:0000256" key="6">
    <source>
        <dbReference type="ARBA" id="ARBA00023054"/>
    </source>
</evidence>
<dbReference type="GO" id="GO:0015031">
    <property type="term" value="P:protein transport"/>
    <property type="evidence" value="ECO:0007669"/>
    <property type="project" value="UniProtKB-KW"/>
</dbReference>
<comment type="caution">
    <text evidence="9">The sequence shown here is derived from an EMBL/GenBank/DDBJ whole genome shotgun (WGS) entry which is preliminary data.</text>
</comment>
<keyword evidence="6" id="KW-0175">Coiled coil</keyword>
<dbReference type="PANTHER" id="PTHR12965">
    <property type="entry name" value="VACUOLAR PROTEIN SORTING 54"/>
    <property type="match status" value="1"/>
</dbReference>
<reference evidence="9" key="2">
    <citation type="submission" date="2020-10" db="EMBL/GenBank/DDBJ databases">
        <authorList>
            <person name="Peck L.D."/>
            <person name="Nowell R.W."/>
            <person name="Flood J."/>
            <person name="Ryan M.J."/>
            <person name="Barraclough T.G."/>
        </authorList>
    </citation>
    <scope>NUCLEOTIDE SEQUENCE</scope>
    <source>
        <strain evidence="9">IMI 127659i</strain>
    </source>
</reference>
<keyword evidence="3" id="KW-0813">Transport</keyword>
<dbReference type="InterPro" id="IPR039745">
    <property type="entry name" value="Vps54"/>
</dbReference>
<dbReference type="Proteomes" id="UP000750502">
    <property type="component" value="Unassembled WGS sequence"/>
</dbReference>
<dbReference type="PANTHER" id="PTHR12965:SF0">
    <property type="entry name" value="VACUOLAR PROTEIN SORTING-ASSOCIATED PROTEIN 54"/>
    <property type="match status" value="1"/>
</dbReference>
<evidence type="ECO:0000256" key="5">
    <source>
        <dbReference type="ARBA" id="ARBA00023034"/>
    </source>
</evidence>
<reference evidence="9" key="1">
    <citation type="journal article" date="2020" name="bioRxiv">
        <title>Historical genomics reveals the evolutionary mechanisms behind multiple outbreaks of the host-specific coffee wilt pathogen Fusarium xylarioides.</title>
        <authorList>
            <person name="Peck D."/>
            <person name="Nowell R.W."/>
            <person name="Flood J."/>
            <person name="Ryan M.J."/>
            <person name="Barraclough T.G."/>
        </authorList>
    </citation>
    <scope>NUCLEOTIDE SEQUENCE</scope>
    <source>
        <strain evidence="9">IMI 127659i</strain>
    </source>
</reference>
<feature type="domain" description="Vacuolar protein sorting-associated protein 54 C-terminal" evidence="8">
    <location>
        <begin position="672"/>
        <end position="805"/>
    </location>
</feature>
<accession>A0A9P7HMT3</accession>
<sequence>MSTTRDIPRVVLSNIPHVDPAEFHSYVSRMAPLYEKLHQLKENEREDRIPRIVDPIISSAAIFDEVSYKQRNGDFDGKFRHKVPPLAAVPDVYFDQNFQLENPRIFRVVSEHSVITSQPPSEDNTSDGSALLPRKSLTTNAILQEKLSWYMDIVEMHLANSISIASTTAFSVLSSLRELHTEAAQSAERIALLRNDLSSLQHDVRTKGLVLSQKLQVHRDIQHLNNAVLQLQCILDRVSYCKSLVDEGKAEKALDEFDVIESLMAGERSQAAENQVSADIQLQDIRRAIPSQSVFNELAVLKSRVAKVFESRIHSILIQDLQRHSQFASKEQVHLAYEAISRRAQGGYGQKPSALLANADRANDLRTALLPSLLRLHRSGSISTAFKAYRQLVLLEIGNALRIILPSSTDDTSSVTAASTTSGSLNRLTRKGSSILAQNLRNLGPADAEELLSSLFTTLVGMLQSVKYQSSVILDVACSTETSVADDPVTSPTNRSSITSPNSAEKDSGVRIQEDVHIALDLPSLLIHGADIGHEMITKVLRVRSKQTISLPLDYFIRYYTLNLLFVNECESISAQAGTPLRTLIDSQIRDYIQAHGARENRMLTQAMSSDTWRDTDFTPENNEILQQVLKCSVSDPPSWTQMSKIWAPMQKDSTDESRAPKDIRGASIGAEIFLLPLSAITCLKGVLSFLRLICGITSKAPEVASYLISYLHLFDSRCRQLILGAGALPSAGLKNITATNLALAFQALSFISTLIPRICACVGRHAPTGPTNEAINSRFEKVNHAFEEHKDAICRKLIEIMESRVVSYSKRAREIDWEGETAQDIRKYMVDLVGDTIRLYKAISKRVNKEMVLLIMESISTRYRDHLGKVFIEIVVEEESGRQCMVKDVEHLDGKLGKIPGFDGLGPYLMAIVKSKAI</sequence>
<dbReference type="OrthoDB" id="10259024at2759"/>
<keyword evidence="10" id="KW-1185">Reference proteome</keyword>
<protein>
    <recommendedName>
        <fullName evidence="8">Vacuolar protein sorting-associated protein 54 C-terminal domain-containing protein</fullName>
    </recommendedName>
</protein>
<keyword evidence="4" id="KW-0653">Protein transport</keyword>
<dbReference type="GO" id="GO:0019905">
    <property type="term" value="F:syntaxin binding"/>
    <property type="evidence" value="ECO:0007669"/>
    <property type="project" value="TreeGrafter"/>
</dbReference>
<evidence type="ECO:0000256" key="1">
    <source>
        <dbReference type="ARBA" id="ARBA00004601"/>
    </source>
</evidence>
<dbReference type="AlphaFoldDB" id="A0A9P7HMT3"/>
<evidence type="ECO:0000313" key="10">
    <source>
        <dbReference type="Proteomes" id="UP000750502"/>
    </source>
</evidence>
<feature type="region of interest" description="Disordered" evidence="7">
    <location>
        <begin position="484"/>
        <end position="509"/>
    </location>
</feature>
<evidence type="ECO:0000256" key="7">
    <source>
        <dbReference type="SAM" id="MobiDB-lite"/>
    </source>
</evidence>
<comment type="similarity">
    <text evidence="2">Belongs to the VPS54 family.</text>
</comment>
<keyword evidence="5" id="KW-0333">Golgi apparatus</keyword>
<dbReference type="GO" id="GO:0000938">
    <property type="term" value="C:GARP complex"/>
    <property type="evidence" value="ECO:0007669"/>
    <property type="project" value="InterPro"/>
</dbReference>
<dbReference type="GO" id="GO:0042147">
    <property type="term" value="P:retrograde transport, endosome to Golgi"/>
    <property type="evidence" value="ECO:0007669"/>
    <property type="project" value="InterPro"/>
</dbReference>
<evidence type="ECO:0000313" key="9">
    <source>
        <dbReference type="EMBL" id="KAG5763430.1"/>
    </source>
</evidence>
<dbReference type="InterPro" id="IPR012501">
    <property type="entry name" value="Vps54_C"/>
</dbReference>
<feature type="compositionally biased region" description="Polar residues" evidence="7">
    <location>
        <begin position="490"/>
        <end position="503"/>
    </location>
</feature>
<comment type="subcellular location">
    <subcellularLocation>
        <location evidence="1">Golgi apparatus</location>
        <location evidence="1">trans-Golgi network</location>
    </subcellularLocation>
</comment>
<dbReference type="GO" id="GO:0005829">
    <property type="term" value="C:cytosol"/>
    <property type="evidence" value="ECO:0007669"/>
    <property type="project" value="GOC"/>
</dbReference>
<dbReference type="Pfam" id="PF07928">
    <property type="entry name" value="Vps54"/>
    <property type="match status" value="1"/>
</dbReference>
<evidence type="ECO:0000256" key="2">
    <source>
        <dbReference type="ARBA" id="ARBA00009150"/>
    </source>
</evidence>
<organism evidence="9 10">
    <name type="scientific">Fusarium xylarioides</name>
    <dbReference type="NCBI Taxonomy" id="221167"/>
    <lineage>
        <taxon>Eukaryota</taxon>
        <taxon>Fungi</taxon>
        <taxon>Dikarya</taxon>
        <taxon>Ascomycota</taxon>
        <taxon>Pezizomycotina</taxon>
        <taxon>Sordariomycetes</taxon>
        <taxon>Hypocreomycetidae</taxon>
        <taxon>Hypocreales</taxon>
        <taxon>Nectriaceae</taxon>
        <taxon>Fusarium</taxon>
        <taxon>Fusarium fujikuroi species complex</taxon>
    </lineage>
</organism>
<evidence type="ECO:0000256" key="4">
    <source>
        <dbReference type="ARBA" id="ARBA00022927"/>
    </source>
</evidence>
<proteinExistence type="inferred from homology"/>
<dbReference type="GO" id="GO:0006896">
    <property type="term" value="P:Golgi to vacuole transport"/>
    <property type="evidence" value="ECO:0007669"/>
    <property type="project" value="TreeGrafter"/>
</dbReference>
<evidence type="ECO:0000256" key="3">
    <source>
        <dbReference type="ARBA" id="ARBA00022448"/>
    </source>
</evidence>